<dbReference type="SUPFAM" id="SSF53955">
    <property type="entry name" value="Lysozyme-like"/>
    <property type="match status" value="1"/>
</dbReference>
<gene>
    <name evidence="3" type="ORF">EDS130_LOCUS42431</name>
    <name evidence="4" type="ORF">XAT740_LOCUS48880</name>
</gene>
<dbReference type="EMBL" id="CAJNOJ010000617">
    <property type="protein sequence ID" value="CAF1497730.1"/>
    <property type="molecule type" value="Genomic_DNA"/>
</dbReference>
<dbReference type="Pfam" id="PF01476">
    <property type="entry name" value="LysM"/>
    <property type="match status" value="1"/>
</dbReference>
<dbReference type="Pfam" id="PF01464">
    <property type="entry name" value="SLT"/>
    <property type="match status" value="1"/>
</dbReference>
<dbReference type="Gene3D" id="3.10.350.10">
    <property type="entry name" value="LysM domain"/>
    <property type="match status" value="1"/>
</dbReference>
<dbReference type="OrthoDB" id="2107166at2759"/>
<dbReference type="InterPro" id="IPR023346">
    <property type="entry name" value="Lysozyme-like_dom_sf"/>
</dbReference>
<evidence type="ECO:0000259" key="2">
    <source>
        <dbReference type="PROSITE" id="PS51782"/>
    </source>
</evidence>
<organism evidence="3 6">
    <name type="scientific">Adineta ricciae</name>
    <name type="common">Rotifer</name>
    <dbReference type="NCBI Taxonomy" id="249248"/>
    <lineage>
        <taxon>Eukaryota</taxon>
        <taxon>Metazoa</taxon>
        <taxon>Spiralia</taxon>
        <taxon>Gnathifera</taxon>
        <taxon>Rotifera</taxon>
        <taxon>Eurotatoria</taxon>
        <taxon>Bdelloidea</taxon>
        <taxon>Adinetida</taxon>
        <taxon>Adinetidae</taxon>
        <taxon>Adineta</taxon>
    </lineage>
</organism>
<proteinExistence type="predicted"/>
<dbReference type="InterPro" id="IPR036779">
    <property type="entry name" value="LysM_dom_sf"/>
</dbReference>
<evidence type="ECO:0000313" key="5">
    <source>
        <dbReference type="Proteomes" id="UP000663828"/>
    </source>
</evidence>
<name>A0A815T1Q1_ADIRI</name>
<reference evidence="3" key="1">
    <citation type="submission" date="2021-02" db="EMBL/GenBank/DDBJ databases">
        <authorList>
            <person name="Nowell W R."/>
        </authorList>
    </citation>
    <scope>NUCLEOTIDE SEQUENCE</scope>
</reference>
<dbReference type="CDD" id="cd00254">
    <property type="entry name" value="LT-like"/>
    <property type="match status" value="1"/>
</dbReference>
<sequence>MSTHTIAPGDTFWALAQRYGCSLEAIMGANPGVIPEHLQVGQVIRLPGGGGGSSGSGNQGALVPSGNTPPGARLDTTLNGRVPGWCEPLRNMINAAAQKTYVPADLIAAVIYRESSGNINVNATVNANGGADSGLMQVNQYTAAELEGKYPDRFAGIDGAAKNIMLGASYLRDMFNTVADRNWDIALRAYNSGPNGVDKSNLYSLPTGIGDRNYVDRVFRFWSDISAGRDPPADHYESG</sequence>
<feature type="region of interest" description="Disordered" evidence="1">
    <location>
        <begin position="45"/>
        <end position="74"/>
    </location>
</feature>
<dbReference type="SMART" id="SM00257">
    <property type="entry name" value="LysM"/>
    <property type="match status" value="1"/>
</dbReference>
<evidence type="ECO:0000313" key="3">
    <source>
        <dbReference type="EMBL" id="CAF1497730.1"/>
    </source>
</evidence>
<dbReference type="InterPro" id="IPR018392">
    <property type="entry name" value="LysM"/>
</dbReference>
<feature type="domain" description="LysM" evidence="2">
    <location>
        <begin position="2"/>
        <end position="46"/>
    </location>
</feature>
<evidence type="ECO:0000256" key="1">
    <source>
        <dbReference type="SAM" id="MobiDB-lite"/>
    </source>
</evidence>
<dbReference type="EMBL" id="CAJNOR010007106">
    <property type="protein sequence ID" value="CAF1610854.1"/>
    <property type="molecule type" value="Genomic_DNA"/>
</dbReference>
<dbReference type="SUPFAM" id="SSF54106">
    <property type="entry name" value="LysM domain"/>
    <property type="match status" value="1"/>
</dbReference>
<accession>A0A815T1Q1</accession>
<feature type="compositionally biased region" description="Gly residues" evidence="1">
    <location>
        <begin position="47"/>
        <end position="58"/>
    </location>
</feature>
<protein>
    <recommendedName>
        <fullName evidence="2">LysM domain-containing protein</fullName>
    </recommendedName>
</protein>
<dbReference type="Proteomes" id="UP000663852">
    <property type="component" value="Unassembled WGS sequence"/>
</dbReference>
<dbReference type="AlphaFoldDB" id="A0A815T1Q1"/>
<keyword evidence="5" id="KW-1185">Reference proteome</keyword>
<dbReference type="Proteomes" id="UP000663828">
    <property type="component" value="Unassembled WGS sequence"/>
</dbReference>
<evidence type="ECO:0000313" key="4">
    <source>
        <dbReference type="EMBL" id="CAF1610854.1"/>
    </source>
</evidence>
<evidence type="ECO:0000313" key="6">
    <source>
        <dbReference type="Proteomes" id="UP000663852"/>
    </source>
</evidence>
<dbReference type="Gene3D" id="1.10.530.10">
    <property type="match status" value="1"/>
</dbReference>
<dbReference type="CDD" id="cd00118">
    <property type="entry name" value="LysM"/>
    <property type="match status" value="1"/>
</dbReference>
<dbReference type="InterPro" id="IPR008258">
    <property type="entry name" value="Transglycosylase_SLT_dom_1"/>
</dbReference>
<comment type="caution">
    <text evidence="3">The sequence shown here is derived from an EMBL/GenBank/DDBJ whole genome shotgun (WGS) entry which is preliminary data.</text>
</comment>
<dbReference type="PROSITE" id="PS51782">
    <property type="entry name" value="LYSM"/>
    <property type="match status" value="1"/>
</dbReference>